<keyword evidence="1" id="KW-0472">Membrane</keyword>
<keyword evidence="2" id="KW-1185">Reference proteome</keyword>
<dbReference type="PANTHER" id="PTHR23021:SF11">
    <property type="entry name" value="SERPENTINE RECEPTOR, CLASS T"/>
    <property type="match status" value="1"/>
</dbReference>
<dbReference type="WBParaSite" id="MBELARI_LOCUS15056">
    <property type="protein sequence ID" value="MBELARI_LOCUS15056"/>
    <property type="gene ID" value="MBELARI_LOCUS15056"/>
</dbReference>
<dbReference type="Proteomes" id="UP000887575">
    <property type="component" value="Unassembled WGS sequence"/>
</dbReference>
<feature type="transmembrane region" description="Helical" evidence="1">
    <location>
        <begin position="144"/>
        <end position="164"/>
    </location>
</feature>
<dbReference type="PANTHER" id="PTHR23021">
    <property type="entry name" value="SERPENTINE RECEPTOR, CLASS T"/>
    <property type="match status" value="1"/>
</dbReference>
<name>A0AAF3ELY1_9BILA</name>
<feature type="transmembrane region" description="Helical" evidence="1">
    <location>
        <begin position="69"/>
        <end position="90"/>
    </location>
</feature>
<dbReference type="AlphaFoldDB" id="A0AAF3ELY1"/>
<evidence type="ECO:0000313" key="2">
    <source>
        <dbReference type="Proteomes" id="UP000887575"/>
    </source>
</evidence>
<sequence>MLGVVYLLLYIPTIYAILKLRLTKNPCYQVGKRGSWMFASPLYVILAFNRFIVITGWVKVTHYVTRIPIYFWLILASAWSFYTGVIHKPLIYNSKSFLAFYIPFIEDQQIALVQAAFLTCPAIIGCFLYLYIQFSNKSTVGWAILGQFLWQTITGLGAIIYLTLNQSVRDFYFHRSAVYHDGSRHFDISKTSGERERNETGNS</sequence>
<evidence type="ECO:0000313" key="3">
    <source>
        <dbReference type="WBParaSite" id="MBELARI_LOCUS15056"/>
    </source>
</evidence>
<feature type="transmembrane region" description="Helical" evidence="1">
    <location>
        <begin position="111"/>
        <end position="132"/>
    </location>
</feature>
<dbReference type="InterPro" id="IPR019425">
    <property type="entry name" value="7TM_GPCR_serpentine_rcpt_Srt"/>
</dbReference>
<accession>A0AAF3ELY1</accession>
<keyword evidence="1" id="KW-1133">Transmembrane helix</keyword>
<feature type="transmembrane region" description="Helical" evidence="1">
    <location>
        <begin position="34"/>
        <end position="57"/>
    </location>
</feature>
<protein>
    <submittedName>
        <fullName evidence="3">Uncharacterized protein</fullName>
    </submittedName>
</protein>
<proteinExistence type="predicted"/>
<dbReference type="Pfam" id="PF10321">
    <property type="entry name" value="7TM_GPCR_Srt"/>
    <property type="match status" value="1"/>
</dbReference>
<feature type="transmembrane region" description="Helical" evidence="1">
    <location>
        <begin position="6"/>
        <end position="22"/>
    </location>
</feature>
<keyword evidence="1" id="KW-0812">Transmembrane</keyword>
<organism evidence="2 3">
    <name type="scientific">Mesorhabditis belari</name>
    <dbReference type="NCBI Taxonomy" id="2138241"/>
    <lineage>
        <taxon>Eukaryota</taxon>
        <taxon>Metazoa</taxon>
        <taxon>Ecdysozoa</taxon>
        <taxon>Nematoda</taxon>
        <taxon>Chromadorea</taxon>
        <taxon>Rhabditida</taxon>
        <taxon>Rhabditina</taxon>
        <taxon>Rhabditomorpha</taxon>
        <taxon>Rhabditoidea</taxon>
        <taxon>Rhabditidae</taxon>
        <taxon>Mesorhabditinae</taxon>
        <taxon>Mesorhabditis</taxon>
    </lineage>
</organism>
<reference evidence="3" key="1">
    <citation type="submission" date="2024-02" db="UniProtKB">
        <authorList>
            <consortium name="WormBaseParasite"/>
        </authorList>
    </citation>
    <scope>IDENTIFICATION</scope>
</reference>
<evidence type="ECO:0000256" key="1">
    <source>
        <dbReference type="SAM" id="Phobius"/>
    </source>
</evidence>